<evidence type="ECO:0000313" key="2">
    <source>
        <dbReference type="Proteomes" id="UP001203338"/>
    </source>
</evidence>
<dbReference type="Proteomes" id="UP001203338">
    <property type="component" value="Unassembled WGS sequence"/>
</dbReference>
<dbReference type="RefSeq" id="WP_249699952.1">
    <property type="nucleotide sequence ID" value="NZ_JAMFLX010000015.1"/>
</dbReference>
<sequence length="453" mass="50931">MEFMGLFKHYVKAVWFGLLVVVNAAAVDTVYVAGQGSDGQAVLFSLPLDIPAIEAETANWEQLSFGFGNLQLHSHFTTFHRPLSGGRHLFVDHNGNLRIYIKQEATGQYIPKMVYLDQGVLGFHTKAQQSWYKPYAVSNRFDFSPVQISDEIELNGHKTVFLLVDNRVFTLNLDELSSTGSPTAVQPYPEKGKNQLISDNDLDFYPSGLTLLVGHKADKASVRVVASMDRLKRKKARDLQRKVWMFYSELTAEDQSWKRLPVAERTQGLGIDFEKDQSSHWEAQKYNNGDIKSLCADSSTQELLFRGHHNHLMVFSDPYSDIATPAPDHSGDNIYRLQGSDDVSHRDLMACFDGSLVMAAATLDDEEDLKEGKVNDRPRWLVITHRSDRKSQTSGYGGDYLSPVKTEWKRLLEVPSFGRTSGNWAYSINILPGTEPVKVNTKTPPRSGIKAEL</sequence>
<keyword evidence="2" id="KW-1185">Reference proteome</keyword>
<protein>
    <submittedName>
        <fullName evidence="1">Uncharacterized protein</fullName>
    </submittedName>
</protein>
<reference evidence="1 2" key="1">
    <citation type="submission" date="2022-05" db="EMBL/GenBank/DDBJ databases">
        <authorList>
            <person name="Park J.-S."/>
        </authorList>
    </citation>
    <scope>NUCLEOTIDE SEQUENCE [LARGE SCALE GENOMIC DNA]</scope>
    <source>
        <strain evidence="1 2">2012CJ34-2</strain>
    </source>
</reference>
<evidence type="ECO:0000313" key="1">
    <source>
        <dbReference type="EMBL" id="MCL6270689.1"/>
    </source>
</evidence>
<gene>
    <name evidence="1" type="ORF">M3P05_12205</name>
</gene>
<comment type="caution">
    <text evidence="1">The sequence shown here is derived from an EMBL/GenBank/DDBJ whole genome shotgun (WGS) entry which is preliminary data.</text>
</comment>
<accession>A0ABT0PH49</accession>
<proteinExistence type="predicted"/>
<organism evidence="1 2">
    <name type="scientific">Parendozoicomonas callyspongiae</name>
    <dbReference type="NCBI Taxonomy" id="2942213"/>
    <lineage>
        <taxon>Bacteria</taxon>
        <taxon>Pseudomonadati</taxon>
        <taxon>Pseudomonadota</taxon>
        <taxon>Gammaproteobacteria</taxon>
        <taxon>Oceanospirillales</taxon>
        <taxon>Endozoicomonadaceae</taxon>
        <taxon>Parendozoicomonas</taxon>
    </lineage>
</organism>
<dbReference type="EMBL" id="JAMFLX010000015">
    <property type="protein sequence ID" value="MCL6270689.1"/>
    <property type="molecule type" value="Genomic_DNA"/>
</dbReference>
<name>A0ABT0PH49_9GAMM</name>